<gene>
    <name evidence="7 8" type="primary">mltG</name>
    <name evidence="8" type="ORF">ABOD76_12770</name>
</gene>
<evidence type="ECO:0000256" key="7">
    <source>
        <dbReference type="HAMAP-Rule" id="MF_02065"/>
    </source>
</evidence>
<dbReference type="InterPro" id="IPR003770">
    <property type="entry name" value="MLTG-like"/>
</dbReference>
<dbReference type="Gene3D" id="3.30.1490.480">
    <property type="entry name" value="Endolytic murein transglycosylase"/>
    <property type="match status" value="1"/>
</dbReference>
<feature type="site" description="Important for catalytic activity" evidence="7">
    <location>
        <position position="222"/>
    </location>
</feature>
<accession>A0AAU7U7N4</accession>
<dbReference type="GO" id="GO:0071555">
    <property type="term" value="P:cell wall organization"/>
    <property type="evidence" value="ECO:0007669"/>
    <property type="project" value="UniProtKB-KW"/>
</dbReference>
<evidence type="ECO:0000256" key="2">
    <source>
        <dbReference type="ARBA" id="ARBA00022692"/>
    </source>
</evidence>
<dbReference type="KEGG" id="dsc:ABOD76_12770"/>
<dbReference type="GO" id="GO:0008932">
    <property type="term" value="F:lytic endotransglycosylase activity"/>
    <property type="evidence" value="ECO:0007669"/>
    <property type="project" value="UniProtKB-UniRule"/>
</dbReference>
<evidence type="ECO:0000256" key="3">
    <source>
        <dbReference type="ARBA" id="ARBA00022989"/>
    </source>
</evidence>
<feature type="transmembrane region" description="Helical" evidence="7">
    <location>
        <begin position="12"/>
        <end position="34"/>
    </location>
</feature>
<dbReference type="GO" id="GO:0009252">
    <property type="term" value="P:peptidoglycan biosynthetic process"/>
    <property type="evidence" value="ECO:0007669"/>
    <property type="project" value="UniProtKB-UniRule"/>
</dbReference>
<dbReference type="EC" id="4.2.2.29" evidence="7"/>
<protein>
    <recommendedName>
        <fullName evidence="7">Endolytic murein transglycosylase</fullName>
        <ecNumber evidence="7">4.2.2.29</ecNumber>
    </recommendedName>
    <alternativeName>
        <fullName evidence="7">Peptidoglycan lytic transglycosylase</fullName>
    </alternativeName>
    <alternativeName>
        <fullName evidence="7">Peptidoglycan polymerization terminase</fullName>
    </alternativeName>
</protein>
<organism evidence="8">
    <name type="scientific">Deinococcus sonorensis KR-87</name>
    <dbReference type="NCBI Taxonomy" id="694439"/>
    <lineage>
        <taxon>Bacteria</taxon>
        <taxon>Thermotogati</taxon>
        <taxon>Deinococcota</taxon>
        <taxon>Deinococci</taxon>
        <taxon>Deinococcales</taxon>
        <taxon>Deinococcaceae</taxon>
        <taxon>Deinococcus</taxon>
    </lineage>
</organism>
<dbReference type="CDD" id="cd08010">
    <property type="entry name" value="MltG_like"/>
    <property type="match status" value="1"/>
</dbReference>
<keyword evidence="1 7" id="KW-1003">Cell membrane</keyword>
<keyword evidence="5 7" id="KW-0456">Lyase</keyword>
<keyword evidence="2 7" id="KW-0812">Transmembrane</keyword>
<evidence type="ECO:0000256" key="5">
    <source>
        <dbReference type="ARBA" id="ARBA00023239"/>
    </source>
</evidence>
<dbReference type="NCBIfam" id="TIGR00247">
    <property type="entry name" value="endolytic transglycosylase MltG"/>
    <property type="match status" value="1"/>
</dbReference>
<evidence type="ECO:0000313" key="8">
    <source>
        <dbReference type="EMBL" id="XBV84313.1"/>
    </source>
</evidence>
<proteinExistence type="inferred from homology"/>
<dbReference type="RefSeq" id="WP_350242351.1">
    <property type="nucleotide sequence ID" value="NZ_CP158299.1"/>
</dbReference>
<evidence type="ECO:0000256" key="1">
    <source>
        <dbReference type="ARBA" id="ARBA00022475"/>
    </source>
</evidence>
<keyword evidence="6 7" id="KW-0961">Cell wall biogenesis/degradation</keyword>
<keyword evidence="3 7" id="KW-1133">Transmembrane helix</keyword>
<dbReference type="GO" id="GO:0005886">
    <property type="term" value="C:plasma membrane"/>
    <property type="evidence" value="ECO:0007669"/>
    <property type="project" value="UniProtKB-SubCell"/>
</dbReference>
<dbReference type="EMBL" id="CP158299">
    <property type="protein sequence ID" value="XBV84313.1"/>
    <property type="molecule type" value="Genomic_DNA"/>
</dbReference>
<keyword evidence="4 7" id="KW-0472">Membrane</keyword>
<comment type="similarity">
    <text evidence="7">Belongs to the transglycosylase MltG family.</text>
</comment>
<name>A0AAU7U7N4_9DEIO</name>
<evidence type="ECO:0000256" key="6">
    <source>
        <dbReference type="ARBA" id="ARBA00023316"/>
    </source>
</evidence>
<comment type="subcellular location">
    <subcellularLocation>
        <location evidence="7">Cell membrane</location>
        <topology evidence="7">Single-pass membrane protein</topology>
    </subcellularLocation>
</comment>
<sequence>MTTLRRRPRIWLRVLLTLLLLIVAVVAGVGWYGYQLTRPAAGSHAYTLEVKPGDTLPAVARHLQDQQVVQSADALRAIMRVRGTAGQLREGLYTLPARLDAFQVAERLAQPPRPRVVSVTIPEGKRLKDLPAIFKAARLGDPSTLPRALQDAQRSRYARGNLEGFLFPATYPFRPEATNAEIVQALVDRMQQEFTPERVAAARKLGLDVRGWVTLASMVQAEAANSAEMPLIAGIFLNRLQDGIALGSDPTVAYGLGKELNELDRSAGDFTKDTPYSTYTRQGLPAGPINNPGEAALLSVLKPTRLLASGKPALYFVHGTDGQIHANATYAAHLRDVARYR</sequence>
<comment type="function">
    <text evidence="7">Functions as a peptidoglycan terminase that cleaves nascent peptidoglycan strands endolytically to terminate their elongation.</text>
</comment>
<dbReference type="Pfam" id="PF02618">
    <property type="entry name" value="YceG"/>
    <property type="match status" value="1"/>
</dbReference>
<dbReference type="HAMAP" id="MF_02065">
    <property type="entry name" value="MltG"/>
    <property type="match status" value="1"/>
</dbReference>
<dbReference type="PANTHER" id="PTHR30518:SF2">
    <property type="entry name" value="ENDOLYTIC MUREIN TRANSGLYCOSYLASE"/>
    <property type="match status" value="1"/>
</dbReference>
<evidence type="ECO:0000256" key="4">
    <source>
        <dbReference type="ARBA" id="ARBA00023136"/>
    </source>
</evidence>
<dbReference type="AlphaFoldDB" id="A0AAU7U7N4"/>
<comment type="catalytic activity">
    <reaction evidence="7">
        <text>a peptidoglycan chain = a peptidoglycan chain with N-acetyl-1,6-anhydromuramyl-[peptide] at the reducing end + a peptidoglycan chain with N-acetylglucosamine at the non-reducing end.</text>
        <dbReference type="EC" id="4.2.2.29"/>
    </reaction>
</comment>
<reference evidence="8" key="1">
    <citation type="submission" date="2024-06" db="EMBL/GenBank/DDBJ databases">
        <title>Draft Genome Sequence of Deinococcus sonorensis Type Strain KR-87, a Biofilm Producing Representative of the Genus Deinococcus.</title>
        <authorList>
            <person name="Boren L.S."/>
            <person name="Grosso R.A."/>
            <person name="Hugenberg-Cox A.N."/>
            <person name="Hill J.T.E."/>
            <person name="Albert C.M."/>
            <person name="Tuohy J.M."/>
        </authorList>
    </citation>
    <scope>NUCLEOTIDE SEQUENCE</scope>
    <source>
        <strain evidence="8">KR-87</strain>
    </source>
</reference>
<dbReference type="PANTHER" id="PTHR30518">
    <property type="entry name" value="ENDOLYTIC MUREIN TRANSGLYCOSYLASE"/>
    <property type="match status" value="1"/>
</dbReference>